<dbReference type="SFLD" id="SFLDS00003">
    <property type="entry name" value="Haloacid_Dehalogenase"/>
    <property type="match status" value="1"/>
</dbReference>
<keyword evidence="7" id="KW-0012">Acyltransferase</keyword>
<comment type="caution">
    <text evidence="7">The sequence shown here is derived from an EMBL/GenBank/DDBJ whole genome shotgun (WGS) entry which is preliminary data.</text>
</comment>
<dbReference type="Pfam" id="PF13302">
    <property type="entry name" value="Acetyltransf_3"/>
    <property type="match status" value="1"/>
</dbReference>
<dbReference type="InterPro" id="IPR016181">
    <property type="entry name" value="Acyl_CoA_acyltransferase"/>
</dbReference>
<dbReference type="EMBL" id="DXBG01000263">
    <property type="protein sequence ID" value="HIZ66450.1"/>
    <property type="molecule type" value="Genomic_DNA"/>
</dbReference>
<dbReference type="Gene3D" id="3.40.630.30">
    <property type="match status" value="1"/>
</dbReference>
<evidence type="ECO:0000256" key="3">
    <source>
        <dbReference type="ARBA" id="ARBA00022723"/>
    </source>
</evidence>
<dbReference type="InterPro" id="IPR051600">
    <property type="entry name" value="Beta-PGM-like"/>
</dbReference>
<comment type="cofactor">
    <cofactor evidence="1">
        <name>Mg(2+)</name>
        <dbReference type="ChEBI" id="CHEBI:18420"/>
    </cofactor>
</comment>
<dbReference type="EC" id="2.3.1.-" evidence="7"/>
<keyword evidence="5" id="KW-0119">Carbohydrate metabolism</keyword>
<dbReference type="SUPFAM" id="SSF55729">
    <property type="entry name" value="Acyl-CoA N-acyltransferases (Nat)"/>
    <property type="match status" value="1"/>
</dbReference>
<keyword evidence="7" id="KW-0808">Transferase</keyword>
<protein>
    <submittedName>
        <fullName evidence="7">GNAT family N-acetyltransferase</fullName>
        <ecNumber evidence="7">2.3.1.-</ecNumber>
    </submittedName>
</protein>
<dbReference type="SUPFAM" id="SSF56784">
    <property type="entry name" value="HAD-like"/>
    <property type="match status" value="1"/>
</dbReference>
<evidence type="ECO:0000256" key="5">
    <source>
        <dbReference type="ARBA" id="ARBA00023277"/>
    </source>
</evidence>
<dbReference type="Pfam" id="PF13419">
    <property type="entry name" value="HAD_2"/>
    <property type="match status" value="1"/>
</dbReference>
<evidence type="ECO:0000256" key="2">
    <source>
        <dbReference type="ARBA" id="ARBA00006171"/>
    </source>
</evidence>
<dbReference type="InterPro" id="IPR023214">
    <property type="entry name" value="HAD_sf"/>
</dbReference>
<evidence type="ECO:0000313" key="7">
    <source>
        <dbReference type="EMBL" id="HIZ66450.1"/>
    </source>
</evidence>
<dbReference type="NCBIfam" id="TIGR01509">
    <property type="entry name" value="HAD-SF-IA-v3"/>
    <property type="match status" value="1"/>
</dbReference>
<dbReference type="PANTHER" id="PTHR46193:SF18">
    <property type="entry name" value="HEXITOL PHOSPHATASE B"/>
    <property type="match status" value="1"/>
</dbReference>
<reference evidence="7" key="1">
    <citation type="journal article" date="2021" name="PeerJ">
        <title>Extensive microbial diversity within the chicken gut microbiome revealed by metagenomics and culture.</title>
        <authorList>
            <person name="Gilroy R."/>
            <person name="Ravi A."/>
            <person name="Getino M."/>
            <person name="Pursley I."/>
            <person name="Horton D.L."/>
            <person name="Alikhan N.F."/>
            <person name="Baker D."/>
            <person name="Gharbi K."/>
            <person name="Hall N."/>
            <person name="Watson M."/>
            <person name="Adriaenssens E.M."/>
            <person name="Foster-Nyarko E."/>
            <person name="Jarju S."/>
            <person name="Secka A."/>
            <person name="Antonio M."/>
            <person name="Oren A."/>
            <person name="Chaudhuri R.R."/>
            <person name="La Ragione R."/>
            <person name="Hildebrand F."/>
            <person name="Pallen M.J."/>
        </authorList>
    </citation>
    <scope>NUCLEOTIDE SEQUENCE</scope>
    <source>
        <strain evidence="7">1068</strain>
    </source>
</reference>
<organism evidence="7 8">
    <name type="scientific">Candidatus Blautia pullicola</name>
    <dbReference type="NCBI Taxonomy" id="2838498"/>
    <lineage>
        <taxon>Bacteria</taxon>
        <taxon>Bacillati</taxon>
        <taxon>Bacillota</taxon>
        <taxon>Clostridia</taxon>
        <taxon>Lachnospirales</taxon>
        <taxon>Lachnospiraceae</taxon>
        <taxon>Blautia</taxon>
    </lineage>
</organism>
<dbReference type="InterPro" id="IPR036412">
    <property type="entry name" value="HAD-like_sf"/>
</dbReference>
<dbReference type="InterPro" id="IPR000182">
    <property type="entry name" value="GNAT_dom"/>
</dbReference>
<dbReference type="InterPro" id="IPR041492">
    <property type="entry name" value="HAD_2"/>
</dbReference>
<dbReference type="GO" id="GO:0016747">
    <property type="term" value="F:acyltransferase activity, transferring groups other than amino-acyl groups"/>
    <property type="evidence" value="ECO:0007669"/>
    <property type="project" value="InterPro"/>
</dbReference>
<evidence type="ECO:0000313" key="8">
    <source>
        <dbReference type="Proteomes" id="UP000824056"/>
    </source>
</evidence>
<name>A0A9D2FTA8_9FIRM</name>
<evidence type="ECO:0000256" key="4">
    <source>
        <dbReference type="ARBA" id="ARBA00022842"/>
    </source>
</evidence>
<dbReference type="PANTHER" id="PTHR46193">
    <property type="entry name" value="6-PHOSPHOGLUCONATE PHOSPHATASE"/>
    <property type="match status" value="1"/>
</dbReference>
<dbReference type="Gene3D" id="3.40.50.1000">
    <property type="entry name" value="HAD superfamily/HAD-like"/>
    <property type="match status" value="1"/>
</dbReference>
<dbReference type="SFLD" id="SFLDG01135">
    <property type="entry name" value="C1.5.6:_HAD__Beta-PGM__Phospha"/>
    <property type="match status" value="1"/>
</dbReference>
<evidence type="ECO:0000256" key="1">
    <source>
        <dbReference type="ARBA" id="ARBA00001946"/>
    </source>
</evidence>
<dbReference type="NCBIfam" id="TIGR01549">
    <property type="entry name" value="HAD-SF-IA-v1"/>
    <property type="match status" value="1"/>
</dbReference>
<dbReference type="PROSITE" id="PS51186">
    <property type="entry name" value="GNAT"/>
    <property type="match status" value="1"/>
</dbReference>
<evidence type="ECO:0000259" key="6">
    <source>
        <dbReference type="PROSITE" id="PS51186"/>
    </source>
</evidence>
<feature type="domain" description="N-acetyltransferase" evidence="6">
    <location>
        <begin position="234"/>
        <end position="395"/>
    </location>
</feature>
<dbReference type="InterPro" id="IPR023198">
    <property type="entry name" value="PGP-like_dom2"/>
</dbReference>
<proteinExistence type="inferred from homology"/>
<keyword evidence="3" id="KW-0479">Metal-binding</keyword>
<gene>
    <name evidence="7" type="ORF">H9809_11245</name>
</gene>
<dbReference type="Gene3D" id="1.10.150.240">
    <property type="entry name" value="Putative phosphatase, domain 2"/>
    <property type="match status" value="1"/>
</dbReference>
<reference evidence="7" key="2">
    <citation type="submission" date="2021-04" db="EMBL/GenBank/DDBJ databases">
        <authorList>
            <person name="Gilroy R."/>
        </authorList>
    </citation>
    <scope>NUCLEOTIDE SEQUENCE</scope>
    <source>
        <strain evidence="7">1068</strain>
    </source>
</reference>
<accession>A0A9D2FTA8</accession>
<keyword evidence="4" id="KW-0460">Magnesium</keyword>
<dbReference type="SFLD" id="SFLDG01129">
    <property type="entry name" value="C1.5:_HAD__Beta-PGM__Phosphata"/>
    <property type="match status" value="1"/>
</dbReference>
<dbReference type="PRINTS" id="PR00413">
    <property type="entry name" value="HADHALOGNASE"/>
</dbReference>
<dbReference type="Proteomes" id="UP000824056">
    <property type="component" value="Unassembled WGS sequence"/>
</dbReference>
<dbReference type="InterPro" id="IPR006439">
    <property type="entry name" value="HAD-SF_hydro_IA"/>
</dbReference>
<sequence>MLKGIIFDMDGVLINSEPFHYRIWKETLRRRGIQIEYEVYKACIGSTVGFLMKLLHEHYGVSLQDTALVEEMREIKEEMMAKEGYPPLIPYVKELLEKLCGSGYQLAVASSSPYAYIEKVTRYWDIQKYFTCLVSGEFVEHPKPAPDVFLKAAGEMGLSPEECLVVEDSENGCKAAKNAGITCVAYFNPDSGKQDLGSAYMIVEGYEEIDGAFMEKVYCHSRHLPATVCETSRLLIREMKKEDIPRLMEICGQETSRDACEGVAKPLTEELEGFDAYRTYMYELCDMGYWCVLKKDTGELIGRAGIEPKLWNHKMTVVELGYIIDERYRKNGYAFEACRGIIAEAVKRGAYYLHCRIKSSNTASINLAKKLGFEPIDYKLEDDGENMEVWRYTCGKRENPVQYP</sequence>
<comment type="similarity">
    <text evidence="2">Belongs to the HAD-like hydrolase superfamily. CbbY/CbbZ/Gph/YieH family.</text>
</comment>
<dbReference type="AlphaFoldDB" id="A0A9D2FTA8"/>
<dbReference type="GO" id="GO:0046872">
    <property type="term" value="F:metal ion binding"/>
    <property type="evidence" value="ECO:0007669"/>
    <property type="project" value="UniProtKB-KW"/>
</dbReference>